<sequence length="128" mass="14491">MGCSSYPSVFGSTLSVINSVALATEVFLKAERTVEDFWLIALPSESLFLAYWVGLRMYAYYTWKRKEIRHELMRIAQCCRRRVQSPASSRHDQVSETERDLGWGGTSSIWAVTGSLKIPNKPQNQPGS</sequence>
<evidence type="ECO:0000313" key="3">
    <source>
        <dbReference type="EMBL" id="KAJ8261435.1"/>
    </source>
</evidence>
<feature type="region of interest" description="Disordered" evidence="1">
    <location>
        <begin position="85"/>
        <end position="106"/>
    </location>
</feature>
<evidence type="ECO:0000313" key="4">
    <source>
        <dbReference type="Proteomes" id="UP001152803"/>
    </source>
</evidence>
<dbReference type="AlphaFoldDB" id="A0A9Q1D8M5"/>
<accession>A0A9Q1D8M5</accession>
<protein>
    <submittedName>
        <fullName evidence="3">Uncharacterized protein</fullName>
    </submittedName>
</protein>
<feature type="compositionally biased region" description="Basic and acidic residues" evidence="1">
    <location>
        <begin position="89"/>
        <end position="101"/>
    </location>
</feature>
<gene>
    <name evidence="3" type="ORF">COCON_G00171580</name>
</gene>
<evidence type="ECO:0000256" key="2">
    <source>
        <dbReference type="SAM" id="Phobius"/>
    </source>
</evidence>
<proteinExistence type="predicted"/>
<keyword evidence="2" id="KW-1133">Transmembrane helix</keyword>
<keyword evidence="4" id="KW-1185">Reference proteome</keyword>
<feature type="transmembrane region" description="Helical" evidence="2">
    <location>
        <begin position="37"/>
        <end position="59"/>
    </location>
</feature>
<keyword evidence="2" id="KW-0472">Membrane</keyword>
<name>A0A9Q1D8M5_CONCO</name>
<comment type="caution">
    <text evidence="3">The sequence shown here is derived from an EMBL/GenBank/DDBJ whole genome shotgun (WGS) entry which is preliminary data.</text>
</comment>
<dbReference type="OrthoDB" id="8964388at2759"/>
<dbReference type="EMBL" id="JAFJMO010000012">
    <property type="protein sequence ID" value="KAJ8261435.1"/>
    <property type="molecule type" value="Genomic_DNA"/>
</dbReference>
<evidence type="ECO:0000256" key="1">
    <source>
        <dbReference type="SAM" id="MobiDB-lite"/>
    </source>
</evidence>
<dbReference type="Proteomes" id="UP001152803">
    <property type="component" value="Unassembled WGS sequence"/>
</dbReference>
<organism evidence="3 4">
    <name type="scientific">Conger conger</name>
    <name type="common">Conger eel</name>
    <name type="synonym">Muraena conger</name>
    <dbReference type="NCBI Taxonomy" id="82655"/>
    <lineage>
        <taxon>Eukaryota</taxon>
        <taxon>Metazoa</taxon>
        <taxon>Chordata</taxon>
        <taxon>Craniata</taxon>
        <taxon>Vertebrata</taxon>
        <taxon>Euteleostomi</taxon>
        <taxon>Actinopterygii</taxon>
        <taxon>Neopterygii</taxon>
        <taxon>Teleostei</taxon>
        <taxon>Anguilliformes</taxon>
        <taxon>Congridae</taxon>
        <taxon>Conger</taxon>
    </lineage>
</organism>
<keyword evidence="2" id="KW-0812">Transmembrane</keyword>
<reference evidence="3" key="1">
    <citation type="journal article" date="2023" name="Science">
        <title>Genome structures resolve the early diversification of teleost fishes.</title>
        <authorList>
            <person name="Parey E."/>
            <person name="Louis A."/>
            <person name="Montfort J."/>
            <person name="Bouchez O."/>
            <person name="Roques C."/>
            <person name="Iampietro C."/>
            <person name="Lluch J."/>
            <person name="Castinel A."/>
            <person name="Donnadieu C."/>
            <person name="Desvignes T."/>
            <person name="Floi Bucao C."/>
            <person name="Jouanno E."/>
            <person name="Wen M."/>
            <person name="Mejri S."/>
            <person name="Dirks R."/>
            <person name="Jansen H."/>
            <person name="Henkel C."/>
            <person name="Chen W.J."/>
            <person name="Zahm M."/>
            <person name="Cabau C."/>
            <person name="Klopp C."/>
            <person name="Thompson A.W."/>
            <person name="Robinson-Rechavi M."/>
            <person name="Braasch I."/>
            <person name="Lecointre G."/>
            <person name="Bobe J."/>
            <person name="Postlethwait J.H."/>
            <person name="Berthelot C."/>
            <person name="Roest Crollius H."/>
            <person name="Guiguen Y."/>
        </authorList>
    </citation>
    <scope>NUCLEOTIDE SEQUENCE</scope>
    <source>
        <strain evidence="3">Concon-B</strain>
    </source>
</reference>